<dbReference type="GeneID" id="8102863"/>
<keyword evidence="7" id="KW-1185">Reference proteome</keyword>
<name>B8MTE1_TALSN</name>
<dbReference type="InterPro" id="IPR008978">
    <property type="entry name" value="HSP20-like_chaperone"/>
</dbReference>
<evidence type="ECO:0000256" key="2">
    <source>
        <dbReference type="PROSITE-ProRule" id="PRU00285"/>
    </source>
</evidence>
<dbReference type="HOGENOM" id="CLU_046737_1_1_1"/>
<dbReference type="SUPFAM" id="SSF49764">
    <property type="entry name" value="HSP20-like chaperones"/>
    <property type="match status" value="1"/>
</dbReference>
<dbReference type="eggNOG" id="KOG0710">
    <property type="taxonomic scope" value="Eukaryota"/>
</dbReference>
<protein>
    <submittedName>
        <fullName evidence="6">Heat shock protein Hsp30/Hsp42, putative</fullName>
    </submittedName>
</protein>
<sequence length="221" mass="24815">MADSRIPNDGYIYPLRAPAQRPQLYDNTLKQTTIEMALFPRTGDFAPLFRLLDDYDLHRSGRGGQSQSSITSFAPRFDVRESKDAYHLDGELPGIAQKDIEIEFSDPQTLTIKGRAVREYHSGNLDNEGENANAPKPASVEDANDKDNKAVQKSSDKKEVSKNRDNYKYWVSERSVGEFHRSFNFPSRVDQDGVKANLKNGILSIVVPKAAPPSSRKINIE</sequence>
<evidence type="ECO:0000259" key="5">
    <source>
        <dbReference type="PROSITE" id="PS01031"/>
    </source>
</evidence>
<organism evidence="6 7">
    <name type="scientific">Talaromyces stipitatus (strain ATCC 10500 / CBS 375.48 / QM 6759 / NRRL 1006)</name>
    <name type="common">Penicillium stipitatum</name>
    <dbReference type="NCBI Taxonomy" id="441959"/>
    <lineage>
        <taxon>Eukaryota</taxon>
        <taxon>Fungi</taxon>
        <taxon>Dikarya</taxon>
        <taxon>Ascomycota</taxon>
        <taxon>Pezizomycotina</taxon>
        <taxon>Eurotiomycetes</taxon>
        <taxon>Eurotiomycetidae</taxon>
        <taxon>Eurotiales</taxon>
        <taxon>Trichocomaceae</taxon>
        <taxon>Talaromyces</taxon>
        <taxon>Talaromyces sect. Talaromyces</taxon>
    </lineage>
</organism>
<evidence type="ECO:0000313" key="6">
    <source>
        <dbReference type="EMBL" id="EED12186.1"/>
    </source>
</evidence>
<feature type="region of interest" description="Disordered" evidence="4">
    <location>
        <begin position="122"/>
        <end position="163"/>
    </location>
</feature>
<dbReference type="Proteomes" id="UP000001745">
    <property type="component" value="Unassembled WGS sequence"/>
</dbReference>
<evidence type="ECO:0000256" key="4">
    <source>
        <dbReference type="SAM" id="MobiDB-lite"/>
    </source>
</evidence>
<gene>
    <name evidence="6" type="ORF">TSTA_002520</name>
</gene>
<dbReference type="OrthoDB" id="1431247at2759"/>
<dbReference type="PhylomeDB" id="B8MTE1"/>
<accession>B8MTE1</accession>
<dbReference type="FunCoup" id="B8MTE1">
    <property type="interactions" value="1073"/>
</dbReference>
<evidence type="ECO:0000256" key="3">
    <source>
        <dbReference type="RuleBase" id="RU003616"/>
    </source>
</evidence>
<keyword evidence="1 6" id="KW-0346">Stress response</keyword>
<dbReference type="STRING" id="441959.B8MTE1"/>
<dbReference type="PANTHER" id="PTHR11527">
    <property type="entry name" value="HEAT-SHOCK PROTEIN 20 FAMILY MEMBER"/>
    <property type="match status" value="1"/>
</dbReference>
<dbReference type="CDD" id="cd06464">
    <property type="entry name" value="ACD_sHsps-like"/>
    <property type="match status" value="1"/>
</dbReference>
<dbReference type="Pfam" id="PF00011">
    <property type="entry name" value="HSP20"/>
    <property type="match status" value="1"/>
</dbReference>
<evidence type="ECO:0000256" key="1">
    <source>
        <dbReference type="ARBA" id="ARBA00023016"/>
    </source>
</evidence>
<dbReference type="VEuPathDB" id="FungiDB:TSTA_002520"/>
<dbReference type="EMBL" id="EQ962660">
    <property type="protein sequence ID" value="EED12186.1"/>
    <property type="molecule type" value="Genomic_DNA"/>
</dbReference>
<evidence type="ECO:0000313" key="7">
    <source>
        <dbReference type="Proteomes" id="UP000001745"/>
    </source>
</evidence>
<dbReference type="OMA" id="MSLARQF"/>
<comment type="similarity">
    <text evidence="2 3">Belongs to the small heat shock protein (HSP20) family.</text>
</comment>
<dbReference type="AlphaFoldDB" id="B8MTE1"/>
<proteinExistence type="inferred from homology"/>
<dbReference type="InParanoid" id="B8MTE1"/>
<feature type="domain" description="SHSP" evidence="5">
    <location>
        <begin position="68"/>
        <end position="221"/>
    </location>
</feature>
<dbReference type="Gene3D" id="2.60.40.790">
    <property type="match status" value="1"/>
</dbReference>
<feature type="compositionally biased region" description="Basic and acidic residues" evidence="4">
    <location>
        <begin position="143"/>
        <end position="163"/>
    </location>
</feature>
<dbReference type="InterPro" id="IPR031107">
    <property type="entry name" value="Small_HSP"/>
</dbReference>
<dbReference type="RefSeq" id="XP_002487840.1">
    <property type="nucleotide sequence ID" value="XM_002487795.1"/>
</dbReference>
<reference evidence="7" key="1">
    <citation type="journal article" date="2015" name="Genome Announc.">
        <title>Genome sequence of the AIDS-associated pathogen Penicillium marneffei (ATCC18224) and its near taxonomic relative Talaromyces stipitatus (ATCC10500).</title>
        <authorList>
            <person name="Nierman W.C."/>
            <person name="Fedorova-Abrams N.D."/>
            <person name="Andrianopoulos A."/>
        </authorList>
    </citation>
    <scope>NUCLEOTIDE SEQUENCE [LARGE SCALE GENOMIC DNA]</scope>
    <source>
        <strain evidence="7">ATCC 10500 / CBS 375.48 / QM 6759 / NRRL 1006</strain>
    </source>
</reference>
<dbReference type="PROSITE" id="PS01031">
    <property type="entry name" value="SHSP"/>
    <property type="match status" value="1"/>
</dbReference>
<dbReference type="InterPro" id="IPR002068">
    <property type="entry name" value="A-crystallin/Hsp20_dom"/>
</dbReference>